<name>A0A0T5VID5_9SPHI</name>
<dbReference type="OrthoDB" id="799204at2"/>
<gene>
    <name evidence="1" type="ORF">ASU31_23820</name>
</gene>
<sequence length="154" mass="17910">MFEAPKNHTYGYEAGEFGKLDSAYSSYRDDSVYKVFEDSVSYYLDKGTAAFGKVADIGYRTDSTTDKIKKEKLWKHLLAASDSQKMYNDSAHFYSKKAQFISDHYKPFFNGWKMNHKFRANNNFGFQAAQQAVFYFDMQLTRVTKSEPVVKPYK</sequence>
<comment type="caution">
    <text evidence="1">The sequence shown here is derived from an EMBL/GenBank/DDBJ whole genome shotgun (WGS) entry which is preliminary data.</text>
</comment>
<protein>
    <submittedName>
        <fullName evidence="1">Uncharacterized protein</fullName>
    </submittedName>
</protein>
<keyword evidence="2" id="KW-1185">Reference proteome</keyword>
<evidence type="ECO:0000313" key="1">
    <source>
        <dbReference type="EMBL" id="KRT13581.1"/>
    </source>
</evidence>
<dbReference type="EMBL" id="LMZQ01000039">
    <property type="protein sequence ID" value="KRT13581.1"/>
    <property type="molecule type" value="Genomic_DNA"/>
</dbReference>
<reference evidence="1 2" key="1">
    <citation type="submission" date="2015-11" db="EMBL/GenBank/DDBJ databases">
        <title>Sequence of Pedobacter ginsenosidimutans.</title>
        <authorList>
            <person name="Carson E."/>
            <person name="Keyser V."/>
            <person name="Newman J."/>
            <person name="Miller J."/>
        </authorList>
    </citation>
    <scope>NUCLEOTIDE SEQUENCE [LARGE SCALE GENOMIC DNA]</scope>
    <source>
        <strain evidence="1 2">KACC 14530</strain>
    </source>
</reference>
<accession>A0A0T5VID5</accession>
<dbReference type="RefSeq" id="WP_057934747.1">
    <property type="nucleotide sequence ID" value="NZ_LMZQ01000039.1"/>
</dbReference>
<organism evidence="1 2">
    <name type="scientific">Pedobacter ginsenosidimutans</name>
    <dbReference type="NCBI Taxonomy" id="687842"/>
    <lineage>
        <taxon>Bacteria</taxon>
        <taxon>Pseudomonadati</taxon>
        <taxon>Bacteroidota</taxon>
        <taxon>Sphingobacteriia</taxon>
        <taxon>Sphingobacteriales</taxon>
        <taxon>Sphingobacteriaceae</taxon>
        <taxon>Pedobacter</taxon>
    </lineage>
</organism>
<evidence type="ECO:0000313" key="2">
    <source>
        <dbReference type="Proteomes" id="UP000051950"/>
    </source>
</evidence>
<dbReference type="AlphaFoldDB" id="A0A0T5VID5"/>
<proteinExistence type="predicted"/>
<dbReference type="Proteomes" id="UP000051950">
    <property type="component" value="Unassembled WGS sequence"/>
</dbReference>